<evidence type="ECO:0000256" key="2">
    <source>
        <dbReference type="SAM" id="Phobius"/>
    </source>
</evidence>
<gene>
    <name evidence="3" type="ordered locus">Rcas_3947</name>
</gene>
<feature type="transmembrane region" description="Helical" evidence="2">
    <location>
        <begin position="113"/>
        <end position="133"/>
    </location>
</feature>
<feature type="compositionally biased region" description="Low complexity" evidence="1">
    <location>
        <begin position="181"/>
        <end position="190"/>
    </location>
</feature>
<keyword evidence="2" id="KW-1133">Transmembrane helix</keyword>
<feature type="compositionally biased region" description="Basic and acidic residues" evidence="1">
    <location>
        <begin position="166"/>
        <end position="177"/>
    </location>
</feature>
<evidence type="ECO:0000313" key="3">
    <source>
        <dbReference type="EMBL" id="ABU59980.1"/>
    </source>
</evidence>
<dbReference type="Proteomes" id="UP000000263">
    <property type="component" value="Chromosome"/>
</dbReference>
<evidence type="ECO:0000313" key="4">
    <source>
        <dbReference type="Proteomes" id="UP000000263"/>
    </source>
</evidence>
<dbReference type="eggNOG" id="ENOG5030T4Y">
    <property type="taxonomic scope" value="Bacteria"/>
</dbReference>
<dbReference type="HOGENOM" id="CLU_1353776_0_0_0"/>
<feature type="compositionally biased region" description="Basic residues" evidence="1">
    <location>
        <begin position="191"/>
        <end position="202"/>
    </location>
</feature>
<evidence type="ECO:0000256" key="1">
    <source>
        <dbReference type="SAM" id="MobiDB-lite"/>
    </source>
</evidence>
<sequence>MAFLPLFDAPCCGWYNRRHYRTRTPRVQEKPAMDPSYFVTPNPNFGPPEWVFFIAQFVVAIAGAYLTFMHADANPVRGPALRRLGYAMLILGLLGAIVGALRRSAIEPFTAPYWITIITVLSIALIIYAIYYATSVYPGQLAAWEASQRGKGARAAARPQPTQRSNVREGAAREEKVVANGAAPRPSGSRRAARREHKRRNK</sequence>
<dbReference type="KEGG" id="rca:Rcas_3947"/>
<proteinExistence type="predicted"/>
<keyword evidence="2" id="KW-0812">Transmembrane</keyword>
<feature type="transmembrane region" description="Helical" evidence="2">
    <location>
        <begin position="80"/>
        <end position="101"/>
    </location>
</feature>
<feature type="region of interest" description="Disordered" evidence="1">
    <location>
        <begin position="153"/>
        <end position="202"/>
    </location>
</feature>
<dbReference type="STRING" id="383372.Rcas_3947"/>
<keyword evidence="2" id="KW-0472">Membrane</keyword>
<protein>
    <submittedName>
        <fullName evidence="3">Uncharacterized protein</fullName>
    </submittedName>
</protein>
<reference evidence="3 4" key="1">
    <citation type="submission" date="2007-08" db="EMBL/GenBank/DDBJ databases">
        <title>Complete sequence of Roseiflexus castenholzii DSM 13941.</title>
        <authorList>
            <consortium name="US DOE Joint Genome Institute"/>
            <person name="Copeland A."/>
            <person name="Lucas S."/>
            <person name="Lapidus A."/>
            <person name="Barry K."/>
            <person name="Glavina del Rio T."/>
            <person name="Dalin E."/>
            <person name="Tice H."/>
            <person name="Pitluck S."/>
            <person name="Thompson L.S."/>
            <person name="Brettin T."/>
            <person name="Bruce D."/>
            <person name="Detter J.C."/>
            <person name="Han C."/>
            <person name="Tapia R."/>
            <person name="Schmutz J."/>
            <person name="Larimer F."/>
            <person name="Land M."/>
            <person name="Hauser L."/>
            <person name="Kyrpides N."/>
            <person name="Mikhailova N."/>
            <person name="Bryant D.A."/>
            <person name="Hanada S."/>
            <person name="Tsukatani Y."/>
            <person name="Richardson P."/>
        </authorList>
    </citation>
    <scope>NUCLEOTIDE SEQUENCE [LARGE SCALE GENOMIC DNA]</scope>
    <source>
        <strain evidence="4">DSM 13941 / HLO8</strain>
    </source>
</reference>
<accession>A7NQY4</accession>
<organism evidence="3 4">
    <name type="scientific">Roseiflexus castenholzii (strain DSM 13941 / HLO8)</name>
    <dbReference type="NCBI Taxonomy" id="383372"/>
    <lineage>
        <taxon>Bacteria</taxon>
        <taxon>Bacillati</taxon>
        <taxon>Chloroflexota</taxon>
        <taxon>Chloroflexia</taxon>
        <taxon>Chloroflexales</taxon>
        <taxon>Roseiflexineae</taxon>
        <taxon>Roseiflexaceae</taxon>
        <taxon>Roseiflexus</taxon>
    </lineage>
</organism>
<feature type="transmembrane region" description="Helical" evidence="2">
    <location>
        <begin position="50"/>
        <end position="68"/>
    </location>
</feature>
<dbReference type="AlphaFoldDB" id="A7NQY4"/>
<name>A7NQY4_ROSCS</name>
<keyword evidence="4" id="KW-1185">Reference proteome</keyword>
<dbReference type="EMBL" id="CP000804">
    <property type="protein sequence ID" value="ABU59980.1"/>
    <property type="molecule type" value="Genomic_DNA"/>
</dbReference>